<gene>
    <name evidence="2" type="ORF">Q3M24_05540</name>
</gene>
<name>A0AAU8LYB0_9BACT</name>
<feature type="transmembrane region" description="Helical" evidence="1">
    <location>
        <begin position="73"/>
        <end position="95"/>
    </location>
</feature>
<dbReference type="EMBL" id="CP159373">
    <property type="protein sequence ID" value="XCN74211.1"/>
    <property type="molecule type" value="Genomic_DNA"/>
</dbReference>
<feature type="transmembrane region" description="Helical" evidence="1">
    <location>
        <begin position="101"/>
        <end position="118"/>
    </location>
</feature>
<keyword evidence="1" id="KW-0472">Membrane</keyword>
<feature type="transmembrane region" description="Helical" evidence="1">
    <location>
        <begin position="21"/>
        <end position="39"/>
    </location>
</feature>
<keyword evidence="1" id="KW-0812">Transmembrane</keyword>
<feature type="transmembrane region" description="Helical" evidence="1">
    <location>
        <begin position="372"/>
        <end position="395"/>
    </location>
</feature>
<dbReference type="InterPro" id="IPR051533">
    <property type="entry name" value="WaaL-like"/>
</dbReference>
<dbReference type="KEGG" id="eaj:Q3M24_05540"/>
<feature type="transmembrane region" description="Helical" evidence="1">
    <location>
        <begin position="192"/>
        <end position="213"/>
    </location>
</feature>
<proteinExistence type="predicted"/>
<reference evidence="2" key="2">
    <citation type="submission" date="2024-06" db="EMBL/GenBank/DDBJ databases">
        <authorList>
            <person name="Plum-Jensen L.E."/>
            <person name="Schramm A."/>
            <person name="Marshall I.P.G."/>
        </authorList>
    </citation>
    <scope>NUCLEOTIDE SEQUENCE</scope>
    <source>
        <strain evidence="2">Rat1</strain>
    </source>
</reference>
<feature type="transmembrane region" description="Helical" evidence="1">
    <location>
        <begin position="45"/>
        <end position="61"/>
    </location>
</feature>
<evidence type="ECO:0008006" key="3">
    <source>
        <dbReference type="Google" id="ProtNLM"/>
    </source>
</evidence>
<protein>
    <recommendedName>
        <fullName evidence="3">O-antigen ligase like membrane protein</fullName>
    </recommendedName>
</protein>
<accession>A0AAU8LYB0</accession>
<dbReference type="PANTHER" id="PTHR37422:SF13">
    <property type="entry name" value="LIPOPOLYSACCHARIDE BIOSYNTHESIS PROTEIN PA4999-RELATED"/>
    <property type="match status" value="1"/>
</dbReference>
<dbReference type="PANTHER" id="PTHR37422">
    <property type="entry name" value="TEICHURONIC ACID BIOSYNTHESIS PROTEIN TUAE"/>
    <property type="match status" value="1"/>
</dbReference>
<evidence type="ECO:0000313" key="2">
    <source>
        <dbReference type="EMBL" id="XCN74211.1"/>
    </source>
</evidence>
<organism evidence="2">
    <name type="scientific">Candidatus Electrothrix aestuarii</name>
    <dbReference type="NCBI Taxonomy" id="3062594"/>
    <lineage>
        <taxon>Bacteria</taxon>
        <taxon>Pseudomonadati</taxon>
        <taxon>Thermodesulfobacteriota</taxon>
        <taxon>Desulfobulbia</taxon>
        <taxon>Desulfobulbales</taxon>
        <taxon>Desulfobulbaceae</taxon>
        <taxon>Candidatus Electrothrix</taxon>
    </lineage>
</organism>
<feature type="transmembrane region" description="Helical" evidence="1">
    <location>
        <begin position="225"/>
        <end position="242"/>
    </location>
</feature>
<dbReference type="AlphaFoldDB" id="A0AAU8LYB0"/>
<keyword evidence="1" id="KW-1133">Transmembrane helix</keyword>
<feature type="transmembrane region" description="Helical" evidence="1">
    <location>
        <begin position="407"/>
        <end position="428"/>
    </location>
</feature>
<reference evidence="2" key="1">
    <citation type="journal article" date="2024" name="Syst. Appl. Microbiol.">
        <title>First single-strain enrichments of Electrothrix cable bacteria, description of E. aestuarii sp. nov. and E. rattekaaiensis sp. nov., and proposal of a cable bacteria taxonomy following the rules of the SeqCode.</title>
        <authorList>
            <person name="Plum-Jensen L.E."/>
            <person name="Schramm A."/>
            <person name="Marshall I.P.G."/>
        </authorList>
    </citation>
    <scope>NUCLEOTIDE SEQUENCE</scope>
    <source>
        <strain evidence="2">Rat1</strain>
    </source>
</reference>
<evidence type="ECO:0000256" key="1">
    <source>
        <dbReference type="SAM" id="Phobius"/>
    </source>
</evidence>
<feature type="transmembrane region" description="Helical" evidence="1">
    <location>
        <begin position="248"/>
        <end position="265"/>
    </location>
</feature>
<sequence length="466" mass="51756">MSDIRTDYALAEPAVPSKSKSARWLVVFAFFILAAPKLRATVGPIPLYFHNILLSLLLIKATQMPRIKPLRPLAGLVSLYLFFIYLGELHAILIYGSVFEPIYMMGEFTLSLALFFLVPRVVKDTESVAMVLKALTAGMLCASAVTIMYSLPFTRPFVMKTILSYDFLVPAAESLARRTLQLAGVDGAARGYSLLGVSTFTTGVLGIAWGYSFLAAKWPGIYGKWKMLAQLASIVTPVAILMTYGRAAWLTVIVISGIALFFGFAGSRRNTLLMLTGLAITVSWVGWDSEALMVSRVVNKTNQALENPSEESNLNIRILSYTQPLSHLSDNPLWLFFGTGRSGSKMRSHGDIGAELRDLAGLSKHSAFAMAYYNYGLFAAILHVFLMLTGLRFILSRLKKSPPTGVHYYKITWQAFLLNWIGLLMWWLPGHAVVSDTRGSMHMFLFYGLMMACDRIFTEQTDEENP</sequence>
<feature type="transmembrane region" description="Helical" evidence="1">
    <location>
        <begin position="130"/>
        <end position="151"/>
    </location>
</feature>